<comment type="cofactor">
    <cofactor evidence="1">
        <name>Ca(2+)</name>
        <dbReference type="ChEBI" id="CHEBI:29108"/>
    </cofactor>
</comment>
<protein>
    <submittedName>
        <fullName evidence="10">N-acetylgalactosamine-6-sulfatase</fullName>
        <ecNumber evidence="10">3.1.6.4</ecNumber>
    </submittedName>
</protein>
<dbReference type="HOGENOM" id="CLU_006332_10_4_10"/>
<evidence type="ECO:0000313" key="11">
    <source>
        <dbReference type="Proteomes" id="UP000002772"/>
    </source>
</evidence>
<keyword evidence="4 8" id="KW-0732">Signal</keyword>
<dbReference type="Pfam" id="PF00884">
    <property type="entry name" value="Sulfatase"/>
    <property type="match status" value="1"/>
</dbReference>
<dbReference type="PROSITE" id="PS00523">
    <property type="entry name" value="SULFATASE_1"/>
    <property type="match status" value="1"/>
</dbReference>
<reference evidence="11" key="1">
    <citation type="journal article" date="2011" name="Stand. Genomic Sci.">
        <title>Non-contiguous finished genome sequence of the opportunistic oral pathogen Prevotella multisaccharivorax type strain (PPPA20).</title>
        <authorList>
            <person name="Pati A."/>
            <person name="Gronow S."/>
            <person name="Lu M."/>
            <person name="Lapidus A."/>
            <person name="Nolan M."/>
            <person name="Lucas S."/>
            <person name="Hammon N."/>
            <person name="Deshpande S."/>
            <person name="Cheng J.F."/>
            <person name="Tapia R."/>
            <person name="Han C."/>
            <person name="Goodwin L."/>
            <person name="Pitluck S."/>
            <person name="Liolios K."/>
            <person name="Pagani I."/>
            <person name="Mavromatis K."/>
            <person name="Mikhailova N."/>
            <person name="Huntemann M."/>
            <person name="Chen A."/>
            <person name="Palaniappan K."/>
            <person name="Land M."/>
            <person name="Hauser L."/>
            <person name="Detter J.C."/>
            <person name="Brambilla E.M."/>
            <person name="Rohde M."/>
            <person name="Goker M."/>
            <person name="Woyke T."/>
            <person name="Bristow J."/>
            <person name="Eisen J.A."/>
            <person name="Markowitz V."/>
            <person name="Hugenholtz P."/>
            <person name="Kyrpides N.C."/>
            <person name="Klenk H.P."/>
            <person name="Ivanova N."/>
        </authorList>
    </citation>
    <scope>NUCLEOTIDE SEQUENCE [LARGE SCALE GENOMIC DNA]</scope>
    <source>
        <strain evidence="11">DSM 17128</strain>
    </source>
</reference>
<keyword evidence="3" id="KW-0479">Metal-binding</keyword>
<evidence type="ECO:0000256" key="8">
    <source>
        <dbReference type="SAM" id="SignalP"/>
    </source>
</evidence>
<evidence type="ECO:0000256" key="3">
    <source>
        <dbReference type="ARBA" id="ARBA00022723"/>
    </source>
</evidence>
<keyword evidence="11" id="KW-1185">Reference proteome</keyword>
<keyword evidence="5 10" id="KW-0378">Hydrolase</keyword>
<dbReference type="eggNOG" id="COG3119">
    <property type="taxonomic scope" value="Bacteria"/>
</dbReference>
<dbReference type="InterPro" id="IPR017850">
    <property type="entry name" value="Alkaline_phosphatase_core_sf"/>
</dbReference>
<dbReference type="GO" id="GO:0043890">
    <property type="term" value="F:N-acetylgalactosamine-6-sulfatase activity"/>
    <property type="evidence" value="ECO:0007669"/>
    <property type="project" value="UniProtKB-EC"/>
</dbReference>
<evidence type="ECO:0000256" key="6">
    <source>
        <dbReference type="ARBA" id="ARBA00022837"/>
    </source>
</evidence>
<evidence type="ECO:0000256" key="1">
    <source>
        <dbReference type="ARBA" id="ARBA00001913"/>
    </source>
</evidence>
<accession>F8N999</accession>
<feature type="domain" description="Sulfatase N-terminal" evidence="9">
    <location>
        <begin position="36"/>
        <end position="395"/>
    </location>
</feature>
<dbReference type="SUPFAM" id="SSF53649">
    <property type="entry name" value="Alkaline phosphatase-like"/>
    <property type="match status" value="1"/>
</dbReference>
<feature type="signal peptide" evidence="8">
    <location>
        <begin position="1"/>
        <end position="22"/>
    </location>
</feature>
<evidence type="ECO:0000256" key="5">
    <source>
        <dbReference type="ARBA" id="ARBA00022801"/>
    </source>
</evidence>
<evidence type="ECO:0000313" key="10">
    <source>
        <dbReference type="EMBL" id="EGN57708.1"/>
    </source>
</evidence>
<dbReference type="InterPro" id="IPR024607">
    <property type="entry name" value="Sulfatase_CS"/>
</dbReference>
<dbReference type="InterPro" id="IPR000917">
    <property type="entry name" value="Sulfatase_N"/>
</dbReference>
<dbReference type="GO" id="GO:0046872">
    <property type="term" value="F:metal ion binding"/>
    <property type="evidence" value="ECO:0007669"/>
    <property type="project" value="UniProtKB-KW"/>
</dbReference>
<keyword evidence="6" id="KW-0106">Calcium</keyword>
<dbReference type="Gene3D" id="3.30.1120.10">
    <property type="match status" value="1"/>
</dbReference>
<dbReference type="CDD" id="cd16144">
    <property type="entry name" value="ARS_like"/>
    <property type="match status" value="1"/>
</dbReference>
<name>F8N999_9BACT</name>
<sequence>MNTTNNIPLICASLLMPIGAVAASQNNRPSENCTRPNIILFMVDDMGWQDTSVPFWTERTRQNRIYETPNMERLAAQGMIFTQAYASPISSPSRCSLMTGANAARHRVTNWTLEKDKTTDGEDNACTLPQWNYNGICQTPGTDHTFVATSFVELLRRAGYHTIHCGKAHWGAIDTPGENPIHFGFEVNIAGHAAGGPATYLSERNYGHTRDGKPTSKFAIPGLNEYWGTGTFLTEALTRQALNALDKAKAYGSPFYLYMSHYAVHIPVDRDPRYFAKYVRKGLSDKEAAYASLVEGMDHSLGEILDWLDKNGETDNTVFIFMSDNGGYATGKQWRDEPLYTQNAPLRCGKGSLLEGGIREPMIVRWPKLIKSGTRCNDYLIIEDFYPTILEIAGIRDYKVPQTIDGVSFMPMLKGCRNTSIDRALIWNFPNVWGESGPGIDLDCAIRKGEYKLIYYYKTGRKELYNIKSDIGEQHDLSSSQTNLVAKLSKELGTYLRHVDAQRPTFRTTGKPCPWPDEVK</sequence>
<dbReference type="EMBL" id="GL945017">
    <property type="protein sequence ID" value="EGN57708.1"/>
    <property type="molecule type" value="Genomic_DNA"/>
</dbReference>
<dbReference type="PANTHER" id="PTHR42693:SF42">
    <property type="entry name" value="ARYLSULFATASE G"/>
    <property type="match status" value="1"/>
</dbReference>
<dbReference type="OrthoDB" id="9765065at2"/>
<evidence type="ECO:0000256" key="4">
    <source>
        <dbReference type="ARBA" id="ARBA00022729"/>
    </source>
</evidence>
<dbReference type="Proteomes" id="UP000002772">
    <property type="component" value="Unassembled WGS sequence"/>
</dbReference>
<evidence type="ECO:0000256" key="2">
    <source>
        <dbReference type="ARBA" id="ARBA00008779"/>
    </source>
</evidence>
<comment type="PTM">
    <text evidence="7">The conversion to 3-oxoalanine (also known as C-formylglycine, FGly), of a serine or cysteine residue in prokaryotes and of a cysteine residue in eukaryotes, is critical for catalytic activity.</text>
</comment>
<dbReference type="AlphaFoldDB" id="F8N999"/>
<dbReference type="STRING" id="688246.Premu_2326"/>
<evidence type="ECO:0000256" key="7">
    <source>
        <dbReference type="PIRSR" id="PIRSR600917-52"/>
    </source>
</evidence>
<dbReference type="InterPro" id="IPR050738">
    <property type="entry name" value="Sulfatase"/>
</dbReference>
<comment type="similarity">
    <text evidence="2">Belongs to the sulfatase family.</text>
</comment>
<dbReference type="Gene3D" id="3.40.720.10">
    <property type="entry name" value="Alkaline Phosphatase, subunit A"/>
    <property type="match status" value="1"/>
</dbReference>
<feature type="modified residue" description="3-oxoalanine (Ser)" evidence="7">
    <location>
        <position position="90"/>
    </location>
</feature>
<feature type="chain" id="PRO_5003381202" evidence="8">
    <location>
        <begin position="23"/>
        <end position="520"/>
    </location>
</feature>
<organism evidence="10 11">
    <name type="scientific">Hallella multisaccharivorax DSM 17128</name>
    <dbReference type="NCBI Taxonomy" id="688246"/>
    <lineage>
        <taxon>Bacteria</taxon>
        <taxon>Pseudomonadati</taxon>
        <taxon>Bacteroidota</taxon>
        <taxon>Bacteroidia</taxon>
        <taxon>Bacteroidales</taxon>
        <taxon>Prevotellaceae</taxon>
        <taxon>Hallella</taxon>
    </lineage>
</organism>
<evidence type="ECO:0000259" key="9">
    <source>
        <dbReference type="Pfam" id="PF00884"/>
    </source>
</evidence>
<proteinExistence type="inferred from homology"/>
<dbReference type="GO" id="GO:0004065">
    <property type="term" value="F:arylsulfatase activity"/>
    <property type="evidence" value="ECO:0007669"/>
    <property type="project" value="TreeGrafter"/>
</dbReference>
<gene>
    <name evidence="10" type="ORF">Premu_2326</name>
</gene>
<dbReference type="EC" id="3.1.6.4" evidence="10"/>
<dbReference type="FunFam" id="3.40.720.10:FF:000101">
    <property type="entry name" value="Secreted sulfatase ydeN"/>
    <property type="match status" value="1"/>
</dbReference>
<dbReference type="PANTHER" id="PTHR42693">
    <property type="entry name" value="ARYLSULFATASE FAMILY MEMBER"/>
    <property type="match status" value="1"/>
</dbReference>